<dbReference type="AlphaFoldDB" id="A0A7W7X9I3"/>
<gene>
    <name evidence="1" type="ORF">GGE06_001357</name>
</gene>
<dbReference type="Proteomes" id="UP000582643">
    <property type="component" value="Unassembled WGS sequence"/>
</dbReference>
<name>A0A7W7X9I3_9ACTN</name>
<reference evidence="1 2" key="1">
    <citation type="submission" date="2020-08" db="EMBL/GenBank/DDBJ databases">
        <title>Genomic Encyclopedia of Type Strains, Phase III (KMG-III): the genomes of soil and plant-associated and newly described type strains.</title>
        <authorList>
            <person name="Whitman W."/>
        </authorList>
    </citation>
    <scope>NUCLEOTIDE SEQUENCE [LARGE SCALE GENOMIC DNA]</scope>
    <source>
        <strain evidence="1 2">SFB5A</strain>
    </source>
</reference>
<evidence type="ECO:0000313" key="1">
    <source>
        <dbReference type="EMBL" id="MBB4980449.1"/>
    </source>
</evidence>
<keyword evidence="2" id="KW-1185">Reference proteome</keyword>
<evidence type="ECO:0000313" key="2">
    <source>
        <dbReference type="Proteomes" id="UP000582643"/>
    </source>
</evidence>
<accession>A0A7W7X9I3</accession>
<proteinExistence type="predicted"/>
<protein>
    <submittedName>
        <fullName evidence="1">Uncharacterized protein</fullName>
    </submittedName>
</protein>
<comment type="caution">
    <text evidence="1">The sequence shown here is derived from an EMBL/GenBank/DDBJ whole genome shotgun (WGS) entry which is preliminary data.</text>
</comment>
<dbReference type="EMBL" id="JACHJY010000002">
    <property type="protein sequence ID" value="MBB4980449.1"/>
    <property type="molecule type" value="Genomic_DNA"/>
</dbReference>
<organism evidence="1 2">
    <name type="scientific">Streptomyces nymphaeiformis</name>
    <dbReference type="NCBI Taxonomy" id="2663842"/>
    <lineage>
        <taxon>Bacteria</taxon>
        <taxon>Bacillati</taxon>
        <taxon>Actinomycetota</taxon>
        <taxon>Actinomycetes</taxon>
        <taxon>Kitasatosporales</taxon>
        <taxon>Streptomycetaceae</taxon>
        <taxon>Streptomyces</taxon>
    </lineage>
</organism>
<sequence length="37" mass="4118">MSYASARGLPSFLELERQLKLLRLLGKTGRQQAASIN</sequence>